<dbReference type="InterPro" id="IPR019587">
    <property type="entry name" value="Polyketide_cyclase/dehydratase"/>
</dbReference>
<dbReference type="SUPFAM" id="SSF55961">
    <property type="entry name" value="Bet v1-like"/>
    <property type="match status" value="1"/>
</dbReference>
<dbReference type="Pfam" id="PF10604">
    <property type="entry name" value="Polyketide_cyc2"/>
    <property type="match status" value="1"/>
</dbReference>
<evidence type="ECO:0000313" key="2">
    <source>
        <dbReference type="Proteomes" id="UP001597083"/>
    </source>
</evidence>
<keyword evidence="2" id="KW-1185">Reference proteome</keyword>
<protein>
    <submittedName>
        <fullName evidence="1">SRPBCC family protein</fullName>
    </submittedName>
</protein>
<reference evidence="2" key="1">
    <citation type="journal article" date="2019" name="Int. J. Syst. Evol. Microbiol.">
        <title>The Global Catalogue of Microorganisms (GCM) 10K type strain sequencing project: providing services to taxonomists for standard genome sequencing and annotation.</title>
        <authorList>
            <consortium name="The Broad Institute Genomics Platform"/>
            <consortium name="The Broad Institute Genome Sequencing Center for Infectious Disease"/>
            <person name="Wu L."/>
            <person name="Ma J."/>
        </authorList>
    </citation>
    <scope>NUCLEOTIDE SEQUENCE [LARGE SCALE GENOMIC DNA]</scope>
    <source>
        <strain evidence="2">JCM 31696</strain>
    </source>
</reference>
<dbReference type="EMBL" id="JBHTIR010001692">
    <property type="protein sequence ID" value="MFD0852858.1"/>
    <property type="molecule type" value="Genomic_DNA"/>
</dbReference>
<gene>
    <name evidence="1" type="ORF">ACFQ07_11510</name>
</gene>
<dbReference type="Proteomes" id="UP001597083">
    <property type="component" value="Unassembled WGS sequence"/>
</dbReference>
<dbReference type="InterPro" id="IPR023393">
    <property type="entry name" value="START-like_dom_sf"/>
</dbReference>
<accession>A0ABW3CGN1</accession>
<evidence type="ECO:0000313" key="1">
    <source>
        <dbReference type="EMBL" id="MFD0852858.1"/>
    </source>
</evidence>
<proteinExistence type="predicted"/>
<sequence>MQFETSVEIDAPMDKVWSILVDLERWPEMTPSVTSVERLEEAPLRVGSKAHLVQPRLQPSTWTVTELTEGESFVWESQGPGMVTIGGHYLSASTSGKVTARLTIDQKGMAAPLIGLLYGRLVRRYVTQEAEGLKRLAES</sequence>
<comment type="caution">
    <text evidence="1">The sequence shown here is derived from an EMBL/GenBank/DDBJ whole genome shotgun (WGS) entry which is preliminary data.</text>
</comment>
<organism evidence="1 2">
    <name type="scientific">Actinomadura adrarensis</name>
    <dbReference type="NCBI Taxonomy" id="1819600"/>
    <lineage>
        <taxon>Bacteria</taxon>
        <taxon>Bacillati</taxon>
        <taxon>Actinomycetota</taxon>
        <taxon>Actinomycetes</taxon>
        <taxon>Streptosporangiales</taxon>
        <taxon>Thermomonosporaceae</taxon>
        <taxon>Actinomadura</taxon>
    </lineage>
</organism>
<dbReference type="CDD" id="cd08862">
    <property type="entry name" value="SRPBCC_Smu440-like"/>
    <property type="match status" value="1"/>
</dbReference>
<dbReference type="Gene3D" id="3.30.530.20">
    <property type="match status" value="1"/>
</dbReference>
<name>A0ABW3CGN1_9ACTN</name>